<reference evidence="5 6" key="1">
    <citation type="submission" date="2018-07" db="EMBL/GenBank/DDBJ databases">
        <title>Genomic Encyclopedia of Type Strains, Phase IV (KMG-IV): sequencing the most valuable type-strain genomes for metagenomic binning, comparative biology and taxonomic classification.</title>
        <authorList>
            <person name="Goeker M."/>
        </authorList>
    </citation>
    <scope>NUCLEOTIDE SEQUENCE [LARGE SCALE GENOMIC DNA]</scope>
    <source>
        <strain evidence="5 6">DSM 44952</strain>
    </source>
</reference>
<comment type="similarity">
    <text evidence="1">Belongs to the bacterial ribosomal protein bS1 family.</text>
</comment>
<dbReference type="SMART" id="SM00316">
    <property type="entry name" value="S1"/>
    <property type="match status" value="1"/>
</dbReference>
<dbReference type="Pfam" id="PF00575">
    <property type="entry name" value="S1"/>
    <property type="match status" value="1"/>
</dbReference>
<accession>A0A370H4D3</accession>
<evidence type="ECO:0000259" key="4">
    <source>
        <dbReference type="PROSITE" id="PS50126"/>
    </source>
</evidence>
<dbReference type="Proteomes" id="UP000255355">
    <property type="component" value="Unassembled WGS sequence"/>
</dbReference>
<proteinExistence type="inferred from homology"/>
<dbReference type="AlphaFoldDB" id="A0A370H4D3"/>
<dbReference type="Gene3D" id="2.40.50.140">
    <property type="entry name" value="Nucleic acid-binding proteins"/>
    <property type="match status" value="1"/>
</dbReference>
<dbReference type="PANTHER" id="PTHR10724">
    <property type="entry name" value="30S RIBOSOMAL PROTEIN S1"/>
    <property type="match status" value="1"/>
</dbReference>
<comment type="caution">
    <text evidence="5">The sequence shown here is derived from an EMBL/GenBank/DDBJ whole genome shotgun (WGS) entry which is preliminary data.</text>
</comment>
<dbReference type="GO" id="GO:0005840">
    <property type="term" value="C:ribosome"/>
    <property type="evidence" value="ECO:0007669"/>
    <property type="project" value="UniProtKB-KW"/>
</dbReference>
<keyword evidence="6" id="KW-1185">Reference proteome</keyword>
<evidence type="ECO:0000256" key="1">
    <source>
        <dbReference type="ARBA" id="ARBA00006767"/>
    </source>
</evidence>
<keyword evidence="3" id="KW-0687">Ribonucleoprotein</keyword>
<organism evidence="5 6">
    <name type="scientific">Nocardia mexicana</name>
    <dbReference type="NCBI Taxonomy" id="279262"/>
    <lineage>
        <taxon>Bacteria</taxon>
        <taxon>Bacillati</taxon>
        <taxon>Actinomycetota</taxon>
        <taxon>Actinomycetes</taxon>
        <taxon>Mycobacteriales</taxon>
        <taxon>Nocardiaceae</taxon>
        <taxon>Nocardia</taxon>
    </lineage>
</organism>
<sequence length="82" mass="9126">MSHESISPREWQAFRTAHDRGAVLDASVVSLVPFGAFLEVAPGIHGLLHKSQWQRDPLVGSTLSVRILDIDDERQRVSLDHA</sequence>
<dbReference type="GO" id="GO:1990904">
    <property type="term" value="C:ribonucleoprotein complex"/>
    <property type="evidence" value="ECO:0007669"/>
    <property type="project" value="UniProtKB-KW"/>
</dbReference>
<dbReference type="InterPro" id="IPR050437">
    <property type="entry name" value="Ribos_protein_bS1-like"/>
</dbReference>
<dbReference type="STRING" id="1210089.GCA_001613165_02524"/>
<gene>
    <name evidence="5" type="ORF">DFR68_105261</name>
</gene>
<evidence type="ECO:0000313" key="6">
    <source>
        <dbReference type="Proteomes" id="UP000255355"/>
    </source>
</evidence>
<dbReference type="RefSeq" id="WP_211339392.1">
    <property type="nucleotide sequence ID" value="NZ_QQAZ01000005.1"/>
</dbReference>
<evidence type="ECO:0000256" key="3">
    <source>
        <dbReference type="ARBA" id="ARBA00023274"/>
    </source>
</evidence>
<keyword evidence="2 5" id="KW-0689">Ribosomal protein</keyword>
<dbReference type="GO" id="GO:0006412">
    <property type="term" value="P:translation"/>
    <property type="evidence" value="ECO:0007669"/>
    <property type="project" value="TreeGrafter"/>
</dbReference>
<feature type="domain" description="S1 motif" evidence="4">
    <location>
        <begin position="21"/>
        <end position="82"/>
    </location>
</feature>
<dbReference type="PANTHER" id="PTHR10724:SF7">
    <property type="entry name" value="SMALL RIBOSOMAL SUBUNIT PROTEIN BS1C"/>
    <property type="match status" value="1"/>
</dbReference>
<dbReference type="InterPro" id="IPR012340">
    <property type="entry name" value="NA-bd_OB-fold"/>
</dbReference>
<dbReference type="SUPFAM" id="SSF50249">
    <property type="entry name" value="Nucleic acid-binding proteins"/>
    <property type="match status" value="1"/>
</dbReference>
<dbReference type="GO" id="GO:0003735">
    <property type="term" value="F:structural constituent of ribosome"/>
    <property type="evidence" value="ECO:0007669"/>
    <property type="project" value="TreeGrafter"/>
</dbReference>
<dbReference type="GO" id="GO:0003729">
    <property type="term" value="F:mRNA binding"/>
    <property type="evidence" value="ECO:0007669"/>
    <property type="project" value="TreeGrafter"/>
</dbReference>
<evidence type="ECO:0000256" key="2">
    <source>
        <dbReference type="ARBA" id="ARBA00022980"/>
    </source>
</evidence>
<dbReference type="EMBL" id="QQAZ01000005">
    <property type="protein sequence ID" value="RDI50784.1"/>
    <property type="molecule type" value="Genomic_DNA"/>
</dbReference>
<dbReference type="InterPro" id="IPR003029">
    <property type="entry name" value="S1_domain"/>
</dbReference>
<evidence type="ECO:0000313" key="5">
    <source>
        <dbReference type="EMBL" id="RDI50784.1"/>
    </source>
</evidence>
<protein>
    <submittedName>
        <fullName evidence="5">Small subunit ribosomal protein S1</fullName>
    </submittedName>
</protein>
<name>A0A370H4D3_9NOCA</name>
<dbReference type="PROSITE" id="PS50126">
    <property type="entry name" value="S1"/>
    <property type="match status" value="1"/>
</dbReference>